<dbReference type="Pfam" id="PF00005">
    <property type="entry name" value="ABC_tran"/>
    <property type="match status" value="1"/>
</dbReference>
<keyword evidence="12" id="KW-1185">Reference proteome</keyword>
<dbReference type="RefSeq" id="WP_043120816.1">
    <property type="nucleotide sequence ID" value="NZ_JTDL01000079.1"/>
</dbReference>
<dbReference type="GO" id="GO:0016887">
    <property type="term" value="F:ATP hydrolysis activity"/>
    <property type="evidence" value="ECO:0007669"/>
    <property type="project" value="InterPro"/>
</dbReference>
<dbReference type="PROSITE" id="PS00211">
    <property type="entry name" value="ABC_TRANSPORTER_1"/>
    <property type="match status" value="1"/>
</dbReference>
<dbReference type="PANTHER" id="PTHR42711">
    <property type="entry name" value="ABC TRANSPORTER ATP-BINDING PROTEIN"/>
    <property type="match status" value="1"/>
</dbReference>
<dbReference type="PANTHER" id="PTHR42711:SF19">
    <property type="entry name" value="DOXORUBICIN RESISTANCE ATP-BINDING PROTEIN DRRA"/>
    <property type="match status" value="1"/>
</dbReference>
<evidence type="ECO:0000256" key="7">
    <source>
        <dbReference type="ARBA" id="ARBA00023136"/>
    </source>
</evidence>
<dbReference type="SUPFAM" id="SSF52540">
    <property type="entry name" value="P-loop containing nucleoside triphosphate hydrolases"/>
    <property type="match status" value="1"/>
</dbReference>
<reference evidence="11 12" key="1">
    <citation type="submission" date="2014-09" db="EMBL/GenBank/DDBJ databases">
        <title>Genome sequence of Sinomonas sp. MUSC 117.</title>
        <authorList>
            <person name="Lee L.-H."/>
        </authorList>
    </citation>
    <scope>NUCLEOTIDE SEQUENCE [LARGE SCALE GENOMIC DNA]</scope>
    <source>
        <strain evidence="11 12">MUSC 117</strain>
    </source>
</reference>
<comment type="subcellular location">
    <subcellularLocation>
        <location evidence="1">Cell membrane</location>
        <topology evidence="1">Peripheral membrane protein</topology>
    </subcellularLocation>
</comment>
<dbReference type="FunFam" id="3.40.50.300:FF:000589">
    <property type="entry name" value="ABC transporter, ATP-binding subunit"/>
    <property type="match status" value="1"/>
</dbReference>
<evidence type="ECO:0000256" key="4">
    <source>
        <dbReference type="ARBA" id="ARBA00022741"/>
    </source>
</evidence>
<keyword evidence="3" id="KW-1003">Cell membrane</keyword>
<gene>
    <name evidence="11" type="ORF">LK10_05610</name>
</gene>
<dbReference type="InterPro" id="IPR003593">
    <property type="entry name" value="AAA+_ATPase"/>
</dbReference>
<dbReference type="SMART" id="SM00382">
    <property type="entry name" value="AAA"/>
    <property type="match status" value="1"/>
</dbReference>
<dbReference type="Gene3D" id="3.40.50.300">
    <property type="entry name" value="P-loop containing nucleotide triphosphate hydrolases"/>
    <property type="match status" value="1"/>
</dbReference>
<keyword evidence="2" id="KW-0813">Transport</keyword>
<organism evidence="11 12">
    <name type="scientific">Sinomonas humi</name>
    <dbReference type="NCBI Taxonomy" id="1338436"/>
    <lineage>
        <taxon>Bacteria</taxon>
        <taxon>Bacillati</taxon>
        <taxon>Actinomycetota</taxon>
        <taxon>Actinomycetes</taxon>
        <taxon>Micrococcales</taxon>
        <taxon>Micrococcaceae</taxon>
        <taxon>Sinomonas</taxon>
    </lineage>
</organism>
<evidence type="ECO:0000256" key="6">
    <source>
        <dbReference type="ARBA" id="ARBA00022967"/>
    </source>
</evidence>
<keyword evidence="7" id="KW-0472">Membrane</keyword>
<evidence type="ECO:0000256" key="9">
    <source>
        <dbReference type="SAM" id="MobiDB-lite"/>
    </source>
</evidence>
<dbReference type="InterPro" id="IPR003439">
    <property type="entry name" value="ABC_transporter-like_ATP-bd"/>
</dbReference>
<dbReference type="GO" id="GO:0005524">
    <property type="term" value="F:ATP binding"/>
    <property type="evidence" value="ECO:0007669"/>
    <property type="project" value="UniProtKB-KW"/>
</dbReference>
<feature type="domain" description="ABC transporter" evidence="10">
    <location>
        <begin position="5"/>
        <end position="235"/>
    </location>
</feature>
<keyword evidence="4" id="KW-0547">Nucleotide-binding</keyword>
<sequence length="308" mass="32967">MTMAITARGLTKRYREQTVLDSVDLDVTAGTVLALLGPNGAGKTTTVHILSTLVRPDAGSATIAGRDLRRDSQGVRGAIGLTGQFAAVDGLLTGEENLRLMADLRHLGPRVGRRRVAELLERFDLTEAARKPLVTYSGGMKRRLDLAMTLVGTPQIVFLDEPTTGLDPRSRQTMWEIVRELLDDGVTIFLTTQYLEEADRVADRVVVLDHGRVVGEGTPSELKARVGTEVLIVTDRDGTVRPEIPIDGTVGGLRDVLAAIDGDESASVSLRAPSLDDVFFALTGSSSSYDDAAPASASAPAFITREES</sequence>
<dbReference type="AlphaFoldDB" id="A0A0B2AR10"/>
<protein>
    <submittedName>
        <fullName evidence="11">ABC transporter</fullName>
    </submittedName>
</protein>
<keyword evidence="5" id="KW-0067">ATP-binding</keyword>
<dbReference type="InterPro" id="IPR050763">
    <property type="entry name" value="ABC_transporter_ATP-binding"/>
</dbReference>
<accession>A0A0B2AR10</accession>
<dbReference type="InterPro" id="IPR017871">
    <property type="entry name" value="ABC_transporter-like_CS"/>
</dbReference>
<evidence type="ECO:0000313" key="12">
    <source>
        <dbReference type="Proteomes" id="UP000030982"/>
    </source>
</evidence>
<evidence type="ECO:0000256" key="8">
    <source>
        <dbReference type="ARBA" id="ARBA00023251"/>
    </source>
</evidence>
<feature type="compositionally biased region" description="Low complexity" evidence="9">
    <location>
        <begin position="287"/>
        <end position="301"/>
    </location>
</feature>
<dbReference type="GO" id="GO:0046677">
    <property type="term" value="P:response to antibiotic"/>
    <property type="evidence" value="ECO:0007669"/>
    <property type="project" value="UniProtKB-KW"/>
</dbReference>
<evidence type="ECO:0000256" key="2">
    <source>
        <dbReference type="ARBA" id="ARBA00022448"/>
    </source>
</evidence>
<name>A0A0B2AR10_9MICC</name>
<feature type="region of interest" description="Disordered" evidence="9">
    <location>
        <begin position="287"/>
        <end position="308"/>
    </location>
</feature>
<evidence type="ECO:0000256" key="3">
    <source>
        <dbReference type="ARBA" id="ARBA00022475"/>
    </source>
</evidence>
<dbReference type="STRING" id="1338436.LK10_05610"/>
<dbReference type="InterPro" id="IPR027417">
    <property type="entry name" value="P-loop_NTPase"/>
</dbReference>
<dbReference type="EMBL" id="JTDL01000079">
    <property type="protein sequence ID" value="KHL04377.1"/>
    <property type="molecule type" value="Genomic_DNA"/>
</dbReference>
<comment type="caution">
    <text evidence="11">The sequence shown here is derived from an EMBL/GenBank/DDBJ whole genome shotgun (WGS) entry which is preliminary data.</text>
</comment>
<evidence type="ECO:0000256" key="5">
    <source>
        <dbReference type="ARBA" id="ARBA00022840"/>
    </source>
</evidence>
<evidence type="ECO:0000256" key="1">
    <source>
        <dbReference type="ARBA" id="ARBA00004202"/>
    </source>
</evidence>
<dbReference type="GO" id="GO:0005886">
    <property type="term" value="C:plasma membrane"/>
    <property type="evidence" value="ECO:0007669"/>
    <property type="project" value="UniProtKB-SubCell"/>
</dbReference>
<evidence type="ECO:0000259" key="10">
    <source>
        <dbReference type="PROSITE" id="PS50893"/>
    </source>
</evidence>
<keyword evidence="8" id="KW-0046">Antibiotic resistance</keyword>
<dbReference type="Proteomes" id="UP000030982">
    <property type="component" value="Unassembled WGS sequence"/>
</dbReference>
<keyword evidence="6" id="KW-1278">Translocase</keyword>
<dbReference type="PROSITE" id="PS50893">
    <property type="entry name" value="ABC_TRANSPORTER_2"/>
    <property type="match status" value="1"/>
</dbReference>
<proteinExistence type="predicted"/>
<evidence type="ECO:0000313" key="11">
    <source>
        <dbReference type="EMBL" id="KHL04377.1"/>
    </source>
</evidence>